<dbReference type="GO" id="GO:0140359">
    <property type="term" value="F:ABC-type transporter activity"/>
    <property type="evidence" value="ECO:0007669"/>
    <property type="project" value="InterPro"/>
</dbReference>
<name>A0A370I380_9NOCA</name>
<comment type="subcellular location">
    <subcellularLocation>
        <location evidence="1">Cell membrane</location>
        <topology evidence="1">Multi-pass membrane protein</topology>
    </subcellularLocation>
</comment>
<dbReference type="InterPro" id="IPR051328">
    <property type="entry name" value="T7SS_ABC-Transporter"/>
</dbReference>
<dbReference type="GO" id="GO:0046677">
    <property type="term" value="P:response to antibiotic"/>
    <property type="evidence" value="ECO:0007669"/>
    <property type="project" value="UniProtKB-KW"/>
</dbReference>
<keyword evidence="3" id="KW-1003">Cell membrane</keyword>
<dbReference type="InterPro" id="IPR013525">
    <property type="entry name" value="ABC2_TM"/>
</dbReference>
<feature type="transmembrane region" description="Helical" evidence="8">
    <location>
        <begin position="67"/>
        <end position="89"/>
    </location>
</feature>
<proteinExistence type="inferred from homology"/>
<evidence type="ECO:0000313" key="11">
    <source>
        <dbReference type="Proteomes" id="UP000254869"/>
    </source>
</evidence>
<dbReference type="PIRSF" id="PIRSF006648">
    <property type="entry name" value="DrrB"/>
    <property type="match status" value="1"/>
</dbReference>
<dbReference type="EMBL" id="QQBC01000007">
    <property type="protein sequence ID" value="RDI65040.1"/>
    <property type="molecule type" value="Genomic_DNA"/>
</dbReference>
<keyword evidence="6 8" id="KW-0472">Membrane</keyword>
<organism evidence="10 11">
    <name type="scientific">Nocardia pseudobrasiliensis</name>
    <dbReference type="NCBI Taxonomy" id="45979"/>
    <lineage>
        <taxon>Bacteria</taxon>
        <taxon>Bacillati</taxon>
        <taxon>Actinomycetota</taxon>
        <taxon>Actinomycetes</taxon>
        <taxon>Mycobacteriales</taxon>
        <taxon>Nocardiaceae</taxon>
        <taxon>Nocardia</taxon>
    </lineage>
</organism>
<dbReference type="AlphaFoldDB" id="A0A370I380"/>
<evidence type="ECO:0000256" key="1">
    <source>
        <dbReference type="ARBA" id="ARBA00004651"/>
    </source>
</evidence>
<evidence type="ECO:0000256" key="2">
    <source>
        <dbReference type="ARBA" id="ARBA00007783"/>
    </source>
</evidence>
<evidence type="ECO:0000256" key="6">
    <source>
        <dbReference type="ARBA" id="ARBA00023136"/>
    </source>
</evidence>
<dbReference type="Pfam" id="PF12698">
    <property type="entry name" value="ABC2_membrane_3"/>
    <property type="match status" value="1"/>
</dbReference>
<comment type="caution">
    <text evidence="10">The sequence shown here is derived from an EMBL/GenBank/DDBJ whole genome shotgun (WGS) entry which is preliminary data.</text>
</comment>
<comment type="similarity">
    <text evidence="2">Belongs to the ABC-2 integral membrane protein family.</text>
</comment>
<evidence type="ECO:0000259" key="9">
    <source>
        <dbReference type="Pfam" id="PF12698"/>
    </source>
</evidence>
<evidence type="ECO:0000256" key="4">
    <source>
        <dbReference type="ARBA" id="ARBA00022692"/>
    </source>
</evidence>
<dbReference type="PANTHER" id="PTHR43077:SF8">
    <property type="entry name" value="DOXORUBICIN RESISTANCE ABC TRANSPORTER PERMEASE PROTEIN DRRB"/>
    <property type="match status" value="1"/>
</dbReference>
<gene>
    <name evidence="10" type="ORF">DFR76_107418</name>
</gene>
<feature type="domain" description="ABC-2 type transporter transmembrane" evidence="9">
    <location>
        <begin position="59"/>
        <end position="259"/>
    </location>
</feature>
<evidence type="ECO:0000313" key="10">
    <source>
        <dbReference type="EMBL" id="RDI65040.1"/>
    </source>
</evidence>
<reference evidence="10 11" key="1">
    <citation type="submission" date="2018-07" db="EMBL/GenBank/DDBJ databases">
        <title>Genomic Encyclopedia of Type Strains, Phase IV (KMG-IV): sequencing the most valuable type-strain genomes for metagenomic binning, comparative biology and taxonomic classification.</title>
        <authorList>
            <person name="Goeker M."/>
        </authorList>
    </citation>
    <scope>NUCLEOTIDE SEQUENCE [LARGE SCALE GENOMIC DNA]</scope>
    <source>
        <strain evidence="10 11">DSM 44290</strain>
    </source>
</reference>
<feature type="transmembrane region" description="Helical" evidence="8">
    <location>
        <begin position="180"/>
        <end position="198"/>
    </location>
</feature>
<dbReference type="PANTHER" id="PTHR43077">
    <property type="entry name" value="TRANSPORT PERMEASE YVFS-RELATED"/>
    <property type="match status" value="1"/>
</dbReference>
<feature type="transmembrane region" description="Helical" evidence="8">
    <location>
        <begin position="244"/>
        <end position="263"/>
    </location>
</feature>
<dbReference type="InterPro" id="IPR000412">
    <property type="entry name" value="ABC_2_transport"/>
</dbReference>
<evidence type="ECO:0000256" key="5">
    <source>
        <dbReference type="ARBA" id="ARBA00022989"/>
    </source>
</evidence>
<sequence length="267" mass="28796">MSIEPIRRRAMTQSWVLALRLIRPSVRNGELLTALLAPTVFTLGFYVPLNRVMSFVGYGLSSYAQFLMPMIVMQAVSFSGTAAAFRAAGDARDGLDARFATMPMPSVTPLLARVLATGCRIAWSLLAALVCGRVIGFRFYGSWWHTAGFLGFALLVGLMIGLMGDLLGTLSKSPEAITQVLVLPQLILGMVSTGFAPARQFPHWIQRFARDQPVSQFVYVLRALAGDRSGRAGAVSWAALGPGLAWMAAGMLTFGGAAVVVALRRQR</sequence>
<keyword evidence="4 8" id="KW-0812">Transmembrane</keyword>
<evidence type="ECO:0000256" key="8">
    <source>
        <dbReference type="SAM" id="Phobius"/>
    </source>
</evidence>
<dbReference type="Proteomes" id="UP000254869">
    <property type="component" value="Unassembled WGS sequence"/>
</dbReference>
<feature type="transmembrane region" description="Helical" evidence="8">
    <location>
        <begin position="110"/>
        <end position="135"/>
    </location>
</feature>
<keyword evidence="5 8" id="KW-1133">Transmembrane helix</keyword>
<evidence type="ECO:0000256" key="7">
    <source>
        <dbReference type="ARBA" id="ARBA00023251"/>
    </source>
</evidence>
<feature type="transmembrane region" description="Helical" evidence="8">
    <location>
        <begin position="147"/>
        <end position="168"/>
    </location>
</feature>
<keyword evidence="7" id="KW-0046">Antibiotic resistance</keyword>
<protein>
    <submittedName>
        <fullName evidence="10">ABC-2 type transport system permease protein</fullName>
    </submittedName>
</protein>
<dbReference type="GO" id="GO:0043190">
    <property type="term" value="C:ATP-binding cassette (ABC) transporter complex"/>
    <property type="evidence" value="ECO:0007669"/>
    <property type="project" value="InterPro"/>
</dbReference>
<keyword evidence="11" id="KW-1185">Reference proteome</keyword>
<evidence type="ECO:0000256" key="3">
    <source>
        <dbReference type="ARBA" id="ARBA00022475"/>
    </source>
</evidence>
<dbReference type="RefSeq" id="WP_307597363.1">
    <property type="nucleotide sequence ID" value="NZ_QQBC01000007.1"/>
</dbReference>
<feature type="transmembrane region" description="Helical" evidence="8">
    <location>
        <begin position="29"/>
        <end position="47"/>
    </location>
</feature>
<dbReference type="STRING" id="1210086.GCA_001613105_03258"/>
<accession>A0A370I380</accession>